<proteinExistence type="predicted"/>
<sequence>MADGLSEGTKVLRHKQEGFSEEDLFHSTLNSVVLQTPGQGLNKSSSAKSEKFTIIS</sequence>
<evidence type="ECO:0000313" key="2">
    <source>
        <dbReference type="EMBL" id="EOZ98394.1"/>
    </source>
</evidence>
<dbReference type="EMBL" id="ALWO02000023">
    <property type="protein sequence ID" value="EOZ98394.1"/>
    <property type="molecule type" value="Genomic_DNA"/>
</dbReference>
<gene>
    <name evidence="2" type="ORF">A33Q_1048</name>
</gene>
<feature type="compositionally biased region" description="Polar residues" evidence="1">
    <location>
        <begin position="36"/>
        <end position="47"/>
    </location>
</feature>
<feature type="region of interest" description="Disordered" evidence="1">
    <location>
        <begin position="36"/>
        <end position="56"/>
    </location>
</feature>
<name>S2DHC4_INDAL</name>
<dbReference type="STRING" id="1189612.A33Q_1048"/>
<accession>S2DHC4</accession>
<reference evidence="2 3" key="1">
    <citation type="journal article" date="2013" name="Genome Announc.">
        <title>Draft Genome Sequence of Indibacter alkaliphilus Strain LW1T, Isolated from Lonar Lake, a Haloalkaline Lake in the Buldana District of Maharashtra, India.</title>
        <authorList>
            <person name="Singh A."/>
            <person name="Kumar Jangir P."/>
            <person name="Sharma R."/>
            <person name="Singh A."/>
            <person name="Kumar Pinnaka A."/>
            <person name="Shivaji S."/>
        </authorList>
    </citation>
    <scope>NUCLEOTIDE SEQUENCE [LARGE SCALE GENOMIC DNA]</scope>
    <source>
        <strain evidence="3">CCUG 57479 / KCTC 22604 / LW1</strain>
    </source>
</reference>
<dbReference type="Proteomes" id="UP000006073">
    <property type="component" value="Unassembled WGS sequence"/>
</dbReference>
<evidence type="ECO:0000256" key="1">
    <source>
        <dbReference type="SAM" id="MobiDB-lite"/>
    </source>
</evidence>
<organism evidence="2 3">
    <name type="scientific">Indibacter alkaliphilus (strain CCUG 57479 / KCTC 22604 / LW1)</name>
    <dbReference type="NCBI Taxonomy" id="1189612"/>
    <lineage>
        <taxon>Bacteria</taxon>
        <taxon>Pseudomonadati</taxon>
        <taxon>Bacteroidota</taxon>
        <taxon>Cytophagia</taxon>
        <taxon>Cytophagales</taxon>
        <taxon>Cyclobacteriaceae</taxon>
    </lineage>
</organism>
<comment type="caution">
    <text evidence="2">The sequence shown here is derived from an EMBL/GenBank/DDBJ whole genome shotgun (WGS) entry which is preliminary data.</text>
</comment>
<keyword evidence="3" id="KW-1185">Reference proteome</keyword>
<dbReference type="AlphaFoldDB" id="S2DHC4"/>
<evidence type="ECO:0000313" key="3">
    <source>
        <dbReference type="Proteomes" id="UP000006073"/>
    </source>
</evidence>
<protein>
    <submittedName>
        <fullName evidence="2">Uncharacterized protein</fullName>
    </submittedName>
</protein>